<accession>F0T9P5</accession>
<dbReference type="InterPro" id="IPR036388">
    <property type="entry name" value="WH-like_DNA-bd_sf"/>
</dbReference>
<sequence>MEDINEIVRSWEQINKQIRLKHRETAQKYGFSFEQFHLLIELDHHNEMTISSDSLPPTIGNIADFTGNAPHTISERVKRLENRGILLKIKDEKDHRICRVMLSKEGQKMIDTIKNEARNIFLNNALNKMDDKSLKNLLKSLKELNKNLDK</sequence>
<dbReference type="AlphaFoldDB" id="F0T9P5"/>
<keyword evidence="3" id="KW-1185">Reference proteome</keyword>
<feature type="domain" description="HTH marR-type" evidence="1">
    <location>
        <begin position="1"/>
        <end position="146"/>
    </location>
</feature>
<dbReference type="PANTHER" id="PTHR33164">
    <property type="entry name" value="TRANSCRIPTIONAL REGULATOR, MARR FAMILY"/>
    <property type="match status" value="1"/>
</dbReference>
<dbReference type="InterPro" id="IPR039422">
    <property type="entry name" value="MarR/SlyA-like"/>
</dbReference>
<dbReference type="SUPFAM" id="SSF46785">
    <property type="entry name" value="Winged helix' DNA-binding domain"/>
    <property type="match status" value="1"/>
</dbReference>
<dbReference type="eggNOG" id="arCOG03182">
    <property type="taxonomic scope" value="Archaea"/>
</dbReference>
<evidence type="ECO:0000313" key="2">
    <source>
        <dbReference type="EMBL" id="ADZ09924.1"/>
    </source>
</evidence>
<reference evidence="2 3" key="2">
    <citation type="journal article" date="2014" name="Int. J. Syst. Evol. Microbiol.">
        <title>Methanobacterium paludis sp. nov. and a novel strain of Methanobacterium lacus isolated from northern peatlands.</title>
        <authorList>
            <person name="Cadillo-Quiroz H."/>
            <person name="Brauer S.L."/>
            <person name="Goodson N."/>
            <person name="Yavitt J.B."/>
            <person name="Zinder S.H."/>
        </authorList>
    </citation>
    <scope>NUCLEOTIDE SEQUENCE [LARGE SCALE GENOMIC DNA]</scope>
    <source>
        <strain evidence="2 3">AL-21</strain>
    </source>
</reference>
<dbReference type="GO" id="GO:0003700">
    <property type="term" value="F:DNA-binding transcription factor activity"/>
    <property type="evidence" value="ECO:0007669"/>
    <property type="project" value="InterPro"/>
</dbReference>
<dbReference type="PANTHER" id="PTHR33164:SF43">
    <property type="entry name" value="HTH-TYPE TRANSCRIPTIONAL REPRESSOR YETL"/>
    <property type="match status" value="1"/>
</dbReference>
<reference evidence="3" key="1">
    <citation type="submission" date="2011-02" db="EMBL/GenBank/DDBJ databases">
        <title>Complete sequence of Methanobacterium sp. AL-21.</title>
        <authorList>
            <consortium name="US DOE Joint Genome Institute"/>
            <person name="Lucas S."/>
            <person name="Copeland A."/>
            <person name="Lapidus A."/>
            <person name="Cheng J.-F."/>
            <person name="Goodwin L."/>
            <person name="Pitluck S."/>
            <person name="Chertkov O."/>
            <person name="Detter J.C."/>
            <person name="Han C."/>
            <person name="Tapia R."/>
            <person name="Land M."/>
            <person name="Hauser L."/>
            <person name="Kyrpides N."/>
            <person name="Ivanova N."/>
            <person name="Mikhailova N."/>
            <person name="Pagani I."/>
            <person name="Cadillo-Quiroz H."/>
            <person name="Imachi H."/>
            <person name="Zinder S."/>
            <person name="Liu W."/>
            <person name="Woyke T."/>
        </authorList>
    </citation>
    <scope>NUCLEOTIDE SEQUENCE [LARGE SCALE GENOMIC DNA]</scope>
    <source>
        <strain evidence="3">AL-21</strain>
    </source>
</reference>
<gene>
    <name evidence="2" type="ordered locus">Metbo_1699</name>
</gene>
<dbReference type="SMART" id="SM00347">
    <property type="entry name" value="HTH_MARR"/>
    <property type="match status" value="1"/>
</dbReference>
<proteinExistence type="predicted"/>
<dbReference type="PROSITE" id="PS50995">
    <property type="entry name" value="HTH_MARR_2"/>
    <property type="match status" value="1"/>
</dbReference>
<dbReference type="GO" id="GO:0006950">
    <property type="term" value="P:response to stress"/>
    <property type="evidence" value="ECO:0007669"/>
    <property type="project" value="TreeGrafter"/>
</dbReference>
<name>F0T9P5_METLA</name>
<dbReference type="STRING" id="877455.Metbo_1699"/>
<dbReference type="KEGG" id="mel:Metbo_1699"/>
<dbReference type="Pfam" id="PF01047">
    <property type="entry name" value="MarR"/>
    <property type="match status" value="1"/>
</dbReference>
<organism evidence="2 3">
    <name type="scientific">Methanobacterium lacus (strain AL-21)</name>
    <dbReference type="NCBI Taxonomy" id="877455"/>
    <lineage>
        <taxon>Archaea</taxon>
        <taxon>Methanobacteriati</taxon>
        <taxon>Methanobacteriota</taxon>
        <taxon>Methanomada group</taxon>
        <taxon>Methanobacteria</taxon>
        <taxon>Methanobacteriales</taxon>
        <taxon>Methanobacteriaceae</taxon>
        <taxon>Methanobacterium</taxon>
    </lineage>
</organism>
<evidence type="ECO:0000313" key="3">
    <source>
        <dbReference type="Proteomes" id="UP000007490"/>
    </source>
</evidence>
<protein>
    <submittedName>
        <fullName evidence="2">Regulatory protein MarR</fullName>
    </submittedName>
</protein>
<dbReference type="Gene3D" id="1.10.10.10">
    <property type="entry name" value="Winged helix-like DNA-binding domain superfamily/Winged helix DNA-binding domain"/>
    <property type="match status" value="1"/>
</dbReference>
<dbReference type="InterPro" id="IPR036390">
    <property type="entry name" value="WH_DNA-bd_sf"/>
</dbReference>
<dbReference type="GeneID" id="10278156"/>
<evidence type="ECO:0000259" key="1">
    <source>
        <dbReference type="PROSITE" id="PS50995"/>
    </source>
</evidence>
<dbReference type="EMBL" id="CP002551">
    <property type="protein sequence ID" value="ADZ09924.1"/>
    <property type="molecule type" value="Genomic_DNA"/>
</dbReference>
<dbReference type="Proteomes" id="UP000007490">
    <property type="component" value="Chromosome"/>
</dbReference>
<dbReference type="InterPro" id="IPR000835">
    <property type="entry name" value="HTH_MarR-typ"/>
</dbReference>
<dbReference type="HOGENOM" id="CLU_1745579_0_0_2"/>
<dbReference type="RefSeq" id="WP_013645275.1">
    <property type="nucleotide sequence ID" value="NC_015216.1"/>
</dbReference>
<dbReference type="OrthoDB" id="68085at2157"/>